<dbReference type="SUPFAM" id="SSF56719">
    <property type="entry name" value="Type II DNA topoisomerase"/>
    <property type="match status" value="1"/>
</dbReference>
<comment type="similarity">
    <text evidence="2 8">Belongs to the type II topoisomerase GyrA/ParC subunit family.</text>
</comment>
<accession>A0ABR5AFA7</accession>
<keyword evidence="4 8" id="KW-0067">ATP-binding</keyword>
<keyword evidence="5 8" id="KW-0799">Topoisomerase</keyword>
<organism evidence="12 13">
    <name type="scientific">Gordoniibacillus kamchatkensis</name>
    <dbReference type="NCBI Taxonomy" id="1590651"/>
    <lineage>
        <taxon>Bacteria</taxon>
        <taxon>Bacillati</taxon>
        <taxon>Bacillota</taxon>
        <taxon>Bacilli</taxon>
        <taxon>Bacillales</taxon>
        <taxon>Paenibacillaceae</taxon>
        <taxon>Gordoniibacillus</taxon>
    </lineage>
</organism>
<comment type="function">
    <text evidence="8">A type II topoisomerase that negatively supercoils closed circular double-stranded (ds) DNA in an ATP-dependent manner to modulate DNA topology and maintain chromosomes in an underwound state. Negative supercoiling favors strand separation, and DNA replication, transcription, recombination and repair, all of which involve strand separation. Also able to catalyze the interconversion of other topological isomers of dsDNA rings, including catenanes and knotted rings. Type II topoisomerases break and join 2 DNA strands simultaneously in an ATP-dependent manner.</text>
</comment>
<dbReference type="NCBIfam" id="TIGR01063">
    <property type="entry name" value="gyrA"/>
    <property type="match status" value="1"/>
</dbReference>
<comment type="caution">
    <text evidence="12">The sequence shown here is derived from an EMBL/GenBank/DDBJ whole genome shotgun (WGS) entry which is preliminary data.</text>
</comment>
<dbReference type="InterPro" id="IPR006691">
    <property type="entry name" value="GyrA/parC_rep"/>
</dbReference>
<dbReference type="InterPro" id="IPR005743">
    <property type="entry name" value="GyrA"/>
</dbReference>
<keyword evidence="13" id="KW-1185">Reference proteome</keyword>
<dbReference type="PANTHER" id="PTHR43493:SF5">
    <property type="entry name" value="DNA GYRASE SUBUNIT A, CHLOROPLASTIC_MITOCHONDRIAL"/>
    <property type="match status" value="1"/>
</dbReference>
<evidence type="ECO:0000256" key="6">
    <source>
        <dbReference type="ARBA" id="ARBA00023125"/>
    </source>
</evidence>
<dbReference type="Pfam" id="PF03989">
    <property type="entry name" value="DNA_gyraseA_C"/>
    <property type="match status" value="6"/>
</dbReference>
<dbReference type="InterPro" id="IPR002205">
    <property type="entry name" value="Topo_IIA_dom_A"/>
</dbReference>
<comment type="catalytic activity">
    <reaction evidence="1 8 9">
        <text>ATP-dependent breakage, passage and rejoining of double-stranded DNA.</text>
        <dbReference type="EC" id="5.6.2.2"/>
    </reaction>
</comment>
<evidence type="ECO:0000256" key="8">
    <source>
        <dbReference type="HAMAP-Rule" id="MF_01897"/>
    </source>
</evidence>
<sequence>MSDELRSQVKEIDIGSEMRTSFLDYAMSIIVARALPDVRDGLKPVHRRILFAMSELGMAPDKPYKKSARIVGEVIGKYHPHGDSAVYETMVRMAQDFSLRYMLVDGHGNFGSIDGDSAAAMRYTEARLSKIAMELLRDINKETIDFVPNYDGEEQEPAVLPSRFPNLLVNGVSGIAVGMATNIPPHNLGEVIDGIQLLIQNPDITPLELMQAIKGPDFPTGGFLLGREGIKQAYATGRGSVTMRARATIEETGNKARIIVNELPYQVIKARLIEKIAELVREKKIDGITDLRDESDRNGMRIVIELRRDVNPNVVLNNLYKHTAMQSNFGIIMLALVNGEPKVLNLRDMLYHYLQHQQVVIRRRTEFELRKAEARAHILEGLRIALDHLDEVITLIRNSATTEEAKEGLMSRFGLSEDQAQAILDMRLQRLVGLEREKIENEYQELMARIAELRAILADELKILAIISEELNEIKEKFNDARRTEIVIGEDAIEDEDLIPQEDVIITITHTGYIKRLPVTTYRSQRRGGKGVVGMDTKEDDFVEHLFVSNTHHYLLFFTDKGKVYKLKAYEIPDLSRTARGTPIINLIEIEQGEKINAVIPVESFTTDQYLFFATKAGIVKKTPLDEYVNIRRGGLIAVGLRDEDKLIGVKLTNGEQEIIMCTKQGMSIRFPEMDVRSMGRNATGVKGIDINDDDEVIDMDIVSKDDSVLIVTSKGYGKRTPMEEYRIQSRGGKGIKTLNVTEKNGPIVGLKVVKEDEDLMIITASGTVIRTSMAGISTMGRNTQGVRLIHIRDDDEVATVARVEKNEEEPGSEQEDEGQE</sequence>
<feature type="coiled-coil region" evidence="10">
    <location>
        <begin position="436"/>
        <end position="484"/>
    </location>
</feature>
<evidence type="ECO:0000256" key="9">
    <source>
        <dbReference type="PROSITE-ProRule" id="PRU01384"/>
    </source>
</evidence>
<dbReference type="InterPro" id="IPR035516">
    <property type="entry name" value="Gyrase/topoIV_suA_C"/>
</dbReference>
<evidence type="ECO:0000259" key="11">
    <source>
        <dbReference type="PROSITE" id="PS52040"/>
    </source>
</evidence>
<feature type="short sequence motif" description="GyrA-box" evidence="8">
    <location>
        <begin position="525"/>
        <end position="531"/>
    </location>
</feature>
<dbReference type="CDD" id="cd00187">
    <property type="entry name" value="TOP4c"/>
    <property type="match status" value="1"/>
</dbReference>
<evidence type="ECO:0000256" key="4">
    <source>
        <dbReference type="ARBA" id="ARBA00022840"/>
    </source>
</evidence>
<protein>
    <recommendedName>
        <fullName evidence="8">DNA gyrase subunit A</fullName>
        <ecNumber evidence="8">5.6.2.2</ecNumber>
    </recommendedName>
</protein>
<gene>
    <name evidence="8" type="primary">gyrA</name>
    <name evidence="12" type="ORF">SD70_19135</name>
</gene>
<dbReference type="NCBIfam" id="NF004043">
    <property type="entry name" value="PRK05560.1"/>
    <property type="match status" value="1"/>
</dbReference>
<dbReference type="Pfam" id="PF00521">
    <property type="entry name" value="DNA_topoisoIV"/>
    <property type="match status" value="1"/>
</dbReference>
<keyword evidence="7 8" id="KW-0413">Isomerase</keyword>
<dbReference type="Gene3D" id="3.90.199.10">
    <property type="entry name" value="Topoisomerase II, domain 5"/>
    <property type="match status" value="1"/>
</dbReference>
<keyword evidence="3 8" id="KW-0547">Nucleotide-binding</keyword>
<comment type="miscellaneous">
    <text evidence="8">Few gyrases are as efficient as E.coli at forming negative supercoils. Not all organisms have 2 type II topoisomerases; in organisms with a single type II topoisomerase this enzyme also has to decatenate newly replicated chromosomes.</text>
</comment>
<evidence type="ECO:0000313" key="13">
    <source>
        <dbReference type="Proteomes" id="UP000031967"/>
    </source>
</evidence>
<reference evidence="12 13" key="1">
    <citation type="submission" date="2014-12" db="EMBL/GenBank/DDBJ databases">
        <title>Draft genome sequence of Paenibacillus kamchatkensis strain B-2647.</title>
        <authorList>
            <person name="Karlyshev A.V."/>
            <person name="Kudryashova E.B."/>
        </authorList>
    </citation>
    <scope>NUCLEOTIDE SEQUENCE [LARGE SCALE GENOMIC DNA]</scope>
    <source>
        <strain evidence="12 13">VKM B-2647</strain>
    </source>
</reference>
<dbReference type="RefSeq" id="WP_041049114.1">
    <property type="nucleotide sequence ID" value="NZ_JXAK01000034.1"/>
</dbReference>
<dbReference type="SMART" id="SM00434">
    <property type="entry name" value="TOP4c"/>
    <property type="match status" value="1"/>
</dbReference>
<dbReference type="SUPFAM" id="SSF101904">
    <property type="entry name" value="GyrA/ParC C-terminal domain-like"/>
    <property type="match status" value="1"/>
</dbReference>
<dbReference type="NCBIfam" id="NF004044">
    <property type="entry name" value="PRK05561.1"/>
    <property type="match status" value="1"/>
</dbReference>
<evidence type="ECO:0000256" key="2">
    <source>
        <dbReference type="ARBA" id="ARBA00008263"/>
    </source>
</evidence>
<dbReference type="Proteomes" id="UP000031967">
    <property type="component" value="Unassembled WGS sequence"/>
</dbReference>
<evidence type="ECO:0000256" key="3">
    <source>
        <dbReference type="ARBA" id="ARBA00022741"/>
    </source>
</evidence>
<feature type="domain" description="Topo IIA-type catalytic" evidence="11">
    <location>
        <begin position="35"/>
        <end position="498"/>
    </location>
</feature>
<comment type="subcellular location">
    <subcellularLocation>
        <location evidence="8">Cytoplasm</location>
    </subcellularLocation>
</comment>
<keyword evidence="6 8" id="KW-0238">DNA-binding</keyword>
<evidence type="ECO:0000256" key="7">
    <source>
        <dbReference type="ARBA" id="ARBA00023235"/>
    </source>
</evidence>
<name>A0ABR5AFA7_9BACL</name>
<dbReference type="InterPro" id="IPR013760">
    <property type="entry name" value="Topo_IIA-like_dom_sf"/>
</dbReference>
<evidence type="ECO:0000256" key="10">
    <source>
        <dbReference type="SAM" id="Coils"/>
    </source>
</evidence>
<dbReference type="EMBL" id="JXAK01000034">
    <property type="protein sequence ID" value="KIL39635.1"/>
    <property type="molecule type" value="Genomic_DNA"/>
</dbReference>
<feature type="active site" description="O-(5'-phospho-DNA)-tyrosine intermediate" evidence="8 9">
    <location>
        <position position="123"/>
    </location>
</feature>
<dbReference type="HAMAP" id="MF_01897">
    <property type="entry name" value="GyrA"/>
    <property type="match status" value="1"/>
</dbReference>
<dbReference type="InterPro" id="IPR050220">
    <property type="entry name" value="Type_II_DNA_Topoisomerases"/>
</dbReference>
<evidence type="ECO:0000313" key="12">
    <source>
        <dbReference type="EMBL" id="KIL39635.1"/>
    </source>
</evidence>
<evidence type="ECO:0000256" key="5">
    <source>
        <dbReference type="ARBA" id="ARBA00023029"/>
    </source>
</evidence>
<dbReference type="InterPro" id="IPR013757">
    <property type="entry name" value="Topo_IIA_A_a_sf"/>
</dbReference>
<dbReference type="Gene3D" id="2.120.10.90">
    <property type="entry name" value="DNA gyrase/topoisomerase IV, subunit A, C-terminal"/>
    <property type="match status" value="1"/>
</dbReference>
<evidence type="ECO:0000256" key="1">
    <source>
        <dbReference type="ARBA" id="ARBA00000185"/>
    </source>
</evidence>
<keyword evidence="8" id="KW-0963">Cytoplasm</keyword>
<dbReference type="PROSITE" id="PS52040">
    <property type="entry name" value="TOPO_IIA"/>
    <property type="match status" value="1"/>
</dbReference>
<dbReference type="InterPro" id="IPR013758">
    <property type="entry name" value="Topo_IIA_A/C_ab"/>
</dbReference>
<keyword evidence="10" id="KW-0175">Coiled coil</keyword>
<comment type="subunit">
    <text evidence="8">Heterotetramer, composed of two GyrA and two GyrB chains. In the heterotetramer, GyrA contains the active site tyrosine that forms a transient covalent intermediate with DNA, while GyrB binds cofactors and catalyzes ATP hydrolysis.</text>
</comment>
<dbReference type="Gene3D" id="1.10.268.10">
    <property type="entry name" value="Topoisomerase, domain 3"/>
    <property type="match status" value="1"/>
</dbReference>
<dbReference type="Gene3D" id="3.30.1360.40">
    <property type="match status" value="1"/>
</dbReference>
<proteinExistence type="inferred from homology"/>
<dbReference type="EC" id="5.6.2.2" evidence="8"/>
<dbReference type="PANTHER" id="PTHR43493">
    <property type="entry name" value="DNA GYRASE/TOPOISOMERASE SUBUNIT A"/>
    <property type="match status" value="1"/>
</dbReference>